<dbReference type="AlphaFoldDB" id="A0AAV4SJ68"/>
<protein>
    <submittedName>
        <fullName evidence="2">Uncharacterized protein</fullName>
    </submittedName>
</protein>
<reference evidence="2 3" key="1">
    <citation type="submission" date="2021-06" db="EMBL/GenBank/DDBJ databases">
        <title>Caerostris darwini draft genome.</title>
        <authorList>
            <person name="Kono N."/>
            <person name="Arakawa K."/>
        </authorList>
    </citation>
    <scope>NUCLEOTIDE SEQUENCE [LARGE SCALE GENOMIC DNA]</scope>
</reference>
<name>A0AAV4SJ68_9ARAC</name>
<proteinExistence type="predicted"/>
<evidence type="ECO:0000256" key="1">
    <source>
        <dbReference type="SAM" id="MobiDB-lite"/>
    </source>
</evidence>
<accession>A0AAV4SJ68</accession>
<dbReference type="Proteomes" id="UP001054837">
    <property type="component" value="Unassembled WGS sequence"/>
</dbReference>
<gene>
    <name evidence="2" type="ORF">CDAR_498681</name>
</gene>
<feature type="region of interest" description="Disordered" evidence="1">
    <location>
        <begin position="125"/>
        <end position="148"/>
    </location>
</feature>
<dbReference type="EMBL" id="BPLQ01008070">
    <property type="protein sequence ID" value="GIY34468.1"/>
    <property type="molecule type" value="Genomic_DNA"/>
</dbReference>
<organism evidence="2 3">
    <name type="scientific">Caerostris darwini</name>
    <dbReference type="NCBI Taxonomy" id="1538125"/>
    <lineage>
        <taxon>Eukaryota</taxon>
        <taxon>Metazoa</taxon>
        <taxon>Ecdysozoa</taxon>
        <taxon>Arthropoda</taxon>
        <taxon>Chelicerata</taxon>
        <taxon>Arachnida</taxon>
        <taxon>Araneae</taxon>
        <taxon>Araneomorphae</taxon>
        <taxon>Entelegynae</taxon>
        <taxon>Araneoidea</taxon>
        <taxon>Araneidae</taxon>
        <taxon>Caerostris</taxon>
    </lineage>
</organism>
<keyword evidence="3" id="KW-1185">Reference proteome</keyword>
<evidence type="ECO:0000313" key="3">
    <source>
        <dbReference type="Proteomes" id="UP001054837"/>
    </source>
</evidence>
<sequence length="148" mass="17074">MQCIRCTETFHHTRFFPITRKDMPNQHFSFLRRAVIALNQKMPKQRNRNLNSEGRVKQPISDAAVLHGAVSSKNYAKNSWSANNEVVKDVRYLKDKRSEKTASFQKVLTKERVLQQVREVRTTASVIKPASDGGERWSPVHVERGNLN</sequence>
<evidence type="ECO:0000313" key="2">
    <source>
        <dbReference type="EMBL" id="GIY34468.1"/>
    </source>
</evidence>
<comment type="caution">
    <text evidence="2">The sequence shown here is derived from an EMBL/GenBank/DDBJ whole genome shotgun (WGS) entry which is preliminary data.</text>
</comment>